<protein>
    <submittedName>
        <fullName evidence="2">Uncharacterized protein</fullName>
    </submittedName>
</protein>
<organism evidence="2 3">
    <name type="scientific">Daphnia pulex</name>
    <name type="common">Water flea</name>
    <dbReference type="NCBI Taxonomy" id="6669"/>
    <lineage>
        <taxon>Eukaryota</taxon>
        <taxon>Metazoa</taxon>
        <taxon>Ecdysozoa</taxon>
        <taxon>Arthropoda</taxon>
        <taxon>Crustacea</taxon>
        <taxon>Branchiopoda</taxon>
        <taxon>Diplostraca</taxon>
        <taxon>Cladocera</taxon>
        <taxon>Anomopoda</taxon>
        <taxon>Daphniidae</taxon>
        <taxon>Daphnia</taxon>
    </lineage>
</organism>
<accession>E9G688</accession>
<feature type="transmembrane region" description="Helical" evidence="1">
    <location>
        <begin position="32"/>
        <end position="50"/>
    </location>
</feature>
<dbReference type="InParanoid" id="E9G688"/>
<keyword evidence="1" id="KW-0812">Transmembrane</keyword>
<dbReference type="KEGG" id="dpx:DAPPUDRAFT_238376"/>
<name>E9G688_DAPPU</name>
<keyword evidence="1" id="KW-0472">Membrane</keyword>
<reference evidence="2 3" key="1">
    <citation type="journal article" date="2011" name="Science">
        <title>The ecoresponsive genome of Daphnia pulex.</title>
        <authorList>
            <person name="Colbourne J.K."/>
            <person name="Pfrender M.E."/>
            <person name="Gilbert D."/>
            <person name="Thomas W.K."/>
            <person name="Tucker A."/>
            <person name="Oakley T.H."/>
            <person name="Tokishita S."/>
            <person name="Aerts A."/>
            <person name="Arnold G.J."/>
            <person name="Basu M.K."/>
            <person name="Bauer D.J."/>
            <person name="Caceres C.E."/>
            <person name="Carmel L."/>
            <person name="Casola C."/>
            <person name="Choi J.H."/>
            <person name="Detter J.C."/>
            <person name="Dong Q."/>
            <person name="Dusheyko S."/>
            <person name="Eads B.D."/>
            <person name="Frohlich T."/>
            <person name="Geiler-Samerotte K.A."/>
            <person name="Gerlach D."/>
            <person name="Hatcher P."/>
            <person name="Jogdeo S."/>
            <person name="Krijgsveld J."/>
            <person name="Kriventseva E.V."/>
            <person name="Kultz D."/>
            <person name="Laforsch C."/>
            <person name="Lindquist E."/>
            <person name="Lopez J."/>
            <person name="Manak J.R."/>
            <person name="Muller J."/>
            <person name="Pangilinan J."/>
            <person name="Patwardhan R.P."/>
            <person name="Pitluck S."/>
            <person name="Pritham E.J."/>
            <person name="Rechtsteiner A."/>
            <person name="Rho M."/>
            <person name="Rogozin I.B."/>
            <person name="Sakarya O."/>
            <person name="Salamov A."/>
            <person name="Schaack S."/>
            <person name="Shapiro H."/>
            <person name="Shiga Y."/>
            <person name="Skalitzky C."/>
            <person name="Smith Z."/>
            <person name="Souvorov A."/>
            <person name="Sung W."/>
            <person name="Tang Z."/>
            <person name="Tsuchiya D."/>
            <person name="Tu H."/>
            <person name="Vos H."/>
            <person name="Wang M."/>
            <person name="Wolf Y.I."/>
            <person name="Yamagata H."/>
            <person name="Yamada T."/>
            <person name="Ye Y."/>
            <person name="Shaw J.R."/>
            <person name="Andrews J."/>
            <person name="Crease T.J."/>
            <person name="Tang H."/>
            <person name="Lucas S.M."/>
            <person name="Robertson H.M."/>
            <person name="Bork P."/>
            <person name="Koonin E.V."/>
            <person name="Zdobnov E.M."/>
            <person name="Grigoriev I.V."/>
            <person name="Lynch M."/>
            <person name="Boore J.L."/>
        </authorList>
    </citation>
    <scope>NUCLEOTIDE SEQUENCE [LARGE SCALE GENOMIC DNA]</scope>
</reference>
<dbReference type="EMBL" id="GL732533">
    <property type="protein sequence ID" value="EFX84892.1"/>
    <property type="molecule type" value="Genomic_DNA"/>
</dbReference>
<keyword evidence="1" id="KW-1133">Transmembrane helix</keyword>
<keyword evidence="3" id="KW-1185">Reference proteome</keyword>
<dbReference type="AlphaFoldDB" id="E9G688"/>
<proteinExistence type="predicted"/>
<evidence type="ECO:0000313" key="2">
    <source>
        <dbReference type="EMBL" id="EFX84892.1"/>
    </source>
</evidence>
<sequence length="51" mass="5978">MNGTLGGIGTGEQMLTWQVQLVAAINRMIEQVIYFINTYWIWWCAFLYTTM</sequence>
<evidence type="ECO:0000313" key="3">
    <source>
        <dbReference type="Proteomes" id="UP000000305"/>
    </source>
</evidence>
<dbReference type="Proteomes" id="UP000000305">
    <property type="component" value="Unassembled WGS sequence"/>
</dbReference>
<gene>
    <name evidence="2" type="ORF">DAPPUDRAFT_238376</name>
</gene>
<dbReference type="HOGENOM" id="CLU_3108474_0_0_1"/>
<evidence type="ECO:0000256" key="1">
    <source>
        <dbReference type="SAM" id="Phobius"/>
    </source>
</evidence>